<comment type="caution">
    <text evidence="3">The sequence shown here is derived from an EMBL/GenBank/DDBJ whole genome shotgun (WGS) entry which is preliminary data.</text>
</comment>
<dbReference type="EMBL" id="JBBPBM010000007">
    <property type="protein sequence ID" value="KAK8575246.1"/>
    <property type="molecule type" value="Genomic_DNA"/>
</dbReference>
<protein>
    <recommendedName>
        <fullName evidence="5">Reverse transcriptase</fullName>
    </recommendedName>
</protein>
<dbReference type="InterPro" id="IPR002156">
    <property type="entry name" value="RNaseH_domain"/>
</dbReference>
<dbReference type="PANTHER" id="PTHR47074">
    <property type="entry name" value="BNAC02G40300D PROTEIN"/>
    <property type="match status" value="1"/>
</dbReference>
<name>A0ABR2FA92_9ROSI</name>
<evidence type="ECO:0000259" key="1">
    <source>
        <dbReference type="Pfam" id="PF13456"/>
    </source>
</evidence>
<evidence type="ECO:0000313" key="4">
    <source>
        <dbReference type="Proteomes" id="UP001472677"/>
    </source>
</evidence>
<sequence>MSSKQWKYEVIQELFDDDYVARICSIPLPRVDLADEIVWKYEGSGCYSVKSGYRLLQNLQPISSISSSDFYNAVWSLDFPSKIKIHMWRVANNLLPTFDNPQRRRLAVNNICPFCQSIGGAVAHLLRDCDFVCQLMRVFQLPCDHIAVSGSWLDWLEAFFVRLSASNRRLVAMIYWVVWFSRNKLVHEEYKSSVHETSSFIKAFIREQDSVSVLNDHARPTGITRWEAPNLSVVKINFDSAFNLQDRSAISGAVVRNSEGLILAACVVPNSNVSDAFMAEALACKDAVQVAKDMRFSEVIIEGDSLTVVKKLNSTIHDSSIIAPVIVDIKDLAKSFSSISFHFVRRGANKVAHTLARGSRLVQGPCFWTGSVPSEVAAAAEADRRDL</sequence>
<dbReference type="SUPFAM" id="SSF53098">
    <property type="entry name" value="Ribonuclease H-like"/>
    <property type="match status" value="1"/>
</dbReference>
<evidence type="ECO:0000313" key="3">
    <source>
        <dbReference type="EMBL" id="KAK8575246.1"/>
    </source>
</evidence>
<dbReference type="InterPro" id="IPR012337">
    <property type="entry name" value="RNaseH-like_sf"/>
</dbReference>
<dbReference type="InterPro" id="IPR044730">
    <property type="entry name" value="RNase_H-like_dom_plant"/>
</dbReference>
<evidence type="ECO:0000259" key="2">
    <source>
        <dbReference type="Pfam" id="PF13966"/>
    </source>
</evidence>
<gene>
    <name evidence="3" type="ORF">V6N12_062922</name>
</gene>
<dbReference type="Pfam" id="PF13456">
    <property type="entry name" value="RVT_3"/>
    <property type="match status" value="1"/>
</dbReference>
<dbReference type="PANTHER" id="PTHR47074:SF61">
    <property type="entry name" value="RNASE H TYPE-1 DOMAIN-CONTAINING PROTEIN"/>
    <property type="match status" value="1"/>
</dbReference>
<reference evidence="3 4" key="1">
    <citation type="journal article" date="2024" name="G3 (Bethesda)">
        <title>Genome assembly of Hibiscus sabdariffa L. provides insights into metabolisms of medicinal natural products.</title>
        <authorList>
            <person name="Kim T."/>
        </authorList>
    </citation>
    <scope>NUCLEOTIDE SEQUENCE [LARGE SCALE GENOMIC DNA]</scope>
    <source>
        <strain evidence="3">TK-2024</strain>
        <tissue evidence="3">Old leaves</tissue>
    </source>
</reference>
<feature type="domain" description="Reverse transcriptase zinc-binding" evidence="2">
    <location>
        <begin position="47"/>
        <end position="134"/>
    </location>
</feature>
<dbReference type="CDD" id="cd06222">
    <property type="entry name" value="RNase_H_like"/>
    <property type="match status" value="1"/>
</dbReference>
<dbReference type="InterPro" id="IPR036397">
    <property type="entry name" value="RNaseH_sf"/>
</dbReference>
<dbReference type="Gene3D" id="3.30.420.10">
    <property type="entry name" value="Ribonuclease H-like superfamily/Ribonuclease H"/>
    <property type="match status" value="1"/>
</dbReference>
<evidence type="ECO:0008006" key="5">
    <source>
        <dbReference type="Google" id="ProtNLM"/>
    </source>
</evidence>
<dbReference type="InterPro" id="IPR052929">
    <property type="entry name" value="RNase_H-like_EbsB-rel"/>
</dbReference>
<dbReference type="InterPro" id="IPR026960">
    <property type="entry name" value="RVT-Znf"/>
</dbReference>
<keyword evidence="4" id="KW-1185">Reference proteome</keyword>
<proteinExistence type="predicted"/>
<organism evidence="3 4">
    <name type="scientific">Hibiscus sabdariffa</name>
    <name type="common">roselle</name>
    <dbReference type="NCBI Taxonomy" id="183260"/>
    <lineage>
        <taxon>Eukaryota</taxon>
        <taxon>Viridiplantae</taxon>
        <taxon>Streptophyta</taxon>
        <taxon>Embryophyta</taxon>
        <taxon>Tracheophyta</taxon>
        <taxon>Spermatophyta</taxon>
        <taxon>Magnoliopsida</taxon>
        <taxon>eudicotyledons</taxon>
        <taxon>Gunneridae</taxon>
        <taxon>Pentapetalae</taxon>
        <taxon>rosids</taxon>
        <taxon>malvids</taxon>
        <taxon>Malvales</taxon>
        <taxon>Malvaceae</taxon>
        <taxon>Malvoideae</taxon>
        <taxon>Hibiscus</taxon>
    </lineage>
</organism>
<dbReference type="Proteomes" id="UP001472677">
    <property type="component" value="Unassembled WGS sequence"/>
</dbReference>
<feature type="domain" description="RNase H type-1" evidence="1">
    <location>
        <begin position="237"/>
        <end position="357"/>
    </location>
</feature>
<dbReference type="Pfam" id="PF13966">
    <property type="entry name" value="zf-RVT"/>
    <property type="match status" value="1"/>
</dbReference>
<accession>A0ABR2FA92</accession>